<gene>
    <name evidence="1" type="ORF">AMECASPLE_027522</name>
</gene>
<evidence type="ECO:0000313" key="2">
    <source>
        <dbReference type="Proteomes" id="UP001469553"/>
    </source>
</evidence>
<comment type="caution">
    <text evidence="1">The sequence shown here is derived from an EMBL/GenBank/DDBJ whole genome shotgun (WGS) entry which is preliminary data.</text>
</comment>
<evidence type="ECO:0000313" key="1">
    <source>
        <dbReference type="EMBL" id="MEQ2288889.1"/>
    </source>
</evidence>
<name>A0ABV0Y5G7_9TELE</name>
<reference evidence="1 2" key="1">
    <citation type="submission" date="2021-06" db="EMBL/GenBank/DDBJ databases">
        <authorList>
            <person name="Palmer J.M."/>
        </authorList>
    </citation>
    <scope>NUCLEOTIDE SEQUENCE [LARGE SCALE GENOMIC DNA]</scope>
    <source>
        <strain evidence="1 2">AS_MEX2019</strain>
        <tissue evidence="1">Muscle</tissue>
    </source>
</reference>
<dbReference type="Proteomes" id="UP001469553">
    <property type="component" value="Unassembled WGS sequence"/>
</dbReference>
<protein>
    <submittedName>
        <fullName evidence="1">Uncharacterized protein</fullName>
    </submittedName>
</protein>
<proteinExistence type="predicted"/>
<keyword evidence="2" id="KW-1185">Reference proteome</keyword>
<sequence length="111" mass="12600">MLPAPPTAFLEGRNNKRQLSQTSIHHLLLKTRVDLLTFSQNSITTNSTNLSKTIFFLYPSFQYSNSDLPLLLSAKPGLGWKPRRSIIPEYRFQKIFQNLYAVSVIVASTSL</sequence>
<accession>A0ABV0Y5G7</accession>
<dbReference type="EMBL" id="JAHRIP010021732">
    <property type="protein sequence ID" value="MEQ2288889.1"/>
    <property type="molecule type" value="Genomic_DNA"/>
</dbReference>
<organism evidence="1 2">
    <name type="scientific">Ameca splendens</name>
    <dbReference type="NCBI Taxonomy" id="208324"/>
    <lineage>
        <taxon>Eukaryota</taxon>
        <taxon>Metazoa</taxon>
        <taxon>Chordata</taxon>
        <taxon>Craniata</taxon>
        <taxon>Vertebrata</taxon>
        <taxon>Euteleostomi</taxon>
        <taxon>Actinopterygii</taxon>
        <taxon>Neopterygii</taxon>
        <taxon>Teleostei</taxon>
        <taxon>Neoteleostei</taxon>
        <taxon>Acanthomorphata</taxon>
        <taxon>Ovalentaria</taxon>
        <taxon>Atherinomorphae</taxon>
        <taxon>Cyprinodontiformes</taxon>
        <taxon>Goodeidae</taxon>
        <taxon>Ameca</taxon>
    </lineage>
</organism>